<dbReference type="PANTHER" id="PTHR42973:SF39">
    <property type="entry name" value="FAD-BINDING PCMH-TYPE DOMAIN-CONTAINING PROTEIN"/>
    <property type="match status" value="1"/>
</dbReference>
<dbReference type="PANTHER" id="PTHR42973">
    <property type="entry name" value="BINDING OXIDOREDUCTASE, PUTATIVE (AFU_ORTHOLOGUE AFUA_1G17690)-RELATED"/>
    <property type="match status" value="1"/>
</dbReference>
<dbReference type="Pfam" id="PF01565">
    <property type="entry name" value="FAD_binding_4"/>
    <property type="match status" value="1"/>
</dbReference>
<dbReference type="InterPro" id="IPR036318">
    <property type="entry name" value="FAD-bd_PCMH-like_sf"/>
</dbReference>
<comment type="caution">
    <text evidence="7">The sequence shown here is derived from an EMBL/GenBank/DDBJ whole genome shotgun (WGS) entry which is preliminary data.</text>
</comment>
<evidence type="ECO:0000259" key="6">
    <source>
        <dbReference type="PROSITE" id="PS51387"/>
    </source>
</evidence>
<dbReference type="InterPro" id="IPR050416">
    <property type="entry name" value="FAD-linked_Oxidoreductase"/>
</dbReference>
<dbReference type="InterPro" id="IPR006094">
    <property type="entry name" value="Oxid_FAD_bind_N"/>
</dbReference>
<feature type="domain" description="FAD-binding PCMH-type" evidence="6">
    <location>
        <begin position="30"/>
        <end position="200"/>
    </location>
</feature>
<evidence type="ECO:0000313" key="8">
    <source>
        <dbReference type="Proteomes" id="UP001500888"/>
    </source>
</evidence>
<evidence type="ECO:0000313" key="7">
    <source>
        <dbReference type="EMBL" id="GAA3795892.1"/>
    </source>
</evidence>
<gene>
    <name evidence="7" type="ORF">GCM10022226_14080</name>
</gene>
<dbReference type="RefSeq" id="WP_344935724.1">
    <property type="nucleotide sequence ID" value="NZ_BAAAZR010000002.1"/>
</dbReference>
<dbReference type="PROSITE" id="PS51387">
    <property type="entry name" value="FAD_PCMH"/>
    <property type="match status" value="1"/>
</dbReference>
<dbReference type="EMBL" id="BAAAZR010000002">
    <property type="protein sequence ID" value="GAA3795892.1"/>
    <property type="molecule type" value="Genomic_DNA"/>
</dbReference>
<dbReference type="Gene3D" id="3.30.43.10">
    <property type="entry name" value="Uridine Diphospho-n-acetylenolpyruvylglucosamine Reductase, domain 2"/>
    <property type="match status" value="1"/>
</dbReference>
<dbReference type="InterPro" id="IPR016169">
    <property type="entry name" value="FAD-bd_PCMH_sub2"/>
</dbReference>
<dbReference type="SUPFAM" id="SSF56176">
    <property type="entry name" value="FAD-binding/transporter-associated domain-like"/>
    <property type="match status" value="1"/>
</dbReference>
<name>A0ABP7HMJ0_9ACTN</name>
<protein>
    <submittedName>
        <fullName evidence="7">FAD-binding oxidoreductase</fullName>
    </submittedName>
</protein>
<evidence type="ECO:0000256" key="3">
    <source>
        <dbReference type="ARBA" id="ARBA00022630"/>
    </source>
</evidence>
<comment type="cofactor">
    <cofactor evidence="1">
        <name>FAD</name>
        <dbReference type="ChEBI" id="CHEBI:57692"/>
    </cofactor>
</comment>
<dbReference type="InterPro" id="IPR016167">
    <property type="entry name" value="FAD-bd_PCMH_sub1"/>
</dbReference>
<reference evidence="8" key="1">
    <citation type="journal article" date="2019" name="Int. J. Syst. Evol. Microbiol.">
        <title>The Global Catalogue of Microorganisms (GCM) 10K type strain sequencing project: providing services to taxonomists for standard genome sequencing and annotation.</title>
        <authorList>
            <consortium name="The Broad Institute Genomics Platform"/>
            <consortium name="The Broad Institute Genome Sequencing Center for Infectious Disease"/>
            <person name="Wu L."/>
            <person name="Ma J."/>
        </authorList>
    </citation>
    <scope>NUCLEOTIDE SEQUENCE [LARGE SCALE GENOMIC DNA]</scope>
    <source>
        <strain evidence="8">JCM 16908</strain>
    </source>
</reference>
<dbReference type="Gene3D" id="3.40.462.20">
    <property type="match status" value="1"/>
</dbReference>
<evidence type="ECO:0000256" key="2">
    <source>
        <dbReference type="ARBA" id="ARBA00005466"/>
    </source>
</evidence>
<evidence type="ECO:0000256" key="4">
    <source>
        <dbReference type="ARBA" id="ARBA00022827"/>
    </source>
</evidence>
<sequence length="461" mass="48429">MTTVDERDTQIALPGDEAFESATQVFNLAAPARPAAAVTARNVQEIRAAIRYAESHRLSVRVHTTGHGSPTARPMHDAVLIRTRMEGGVDVDEARRVARVPAGTPWGAVVAATAPYGLTAPHGSAETVGVVGYLLRGGMSFYGRKVGVASNSVRAIELVTADGELRRVDATSDPELFWALRGGGGGFGVVTAIEIGLFPAARVITGAAFWTFAEAARLLSTWRRWTLDAPWEVTTSVRVMNLPPIPEIPAALTGGPVLCVDGVVLGETEDDLPAVQRHAEALLGPLRAVAEPVLDTWQSTTPSAVLEAHMDPSDPIAIHGDHMLLDEIGDEGAAEFLRVTGEGSGSPLIAAGLRQLGGAYSVPNPAGGALDHFDAHYAYSGAGVVDGPASVDEIARHCAVIRQALSPWDTGRTAPSFVEGYEQPQGHLGHEQMVAADRVRARVDPSGLFRDDISPNASAAG</sequence>
<dbReference type="Proteomes" id="UP001500888">
    <property type="component" value="Unassembled WGS sequence"/>
</dbReference>
<proteinExistence type="inferred from homology"/>
<keyword evidence="8" id="KW-1185">Reference proteome</keyword>
<keyword evidence="3" id="KW-0285">Flavoprotein</keyword>
<comment type="similarity">
    <text evidence="2">Belongs to the oxygen-dependent FAD-linked oxidoreductase family.</text>
</comment>
<dbReference type="Gene3D" id="3.30.465.10">
    <property type="match status" value="1"/>
</dbReference>
<evidence type="ECO:0000256" key="5">
    <source>
        <dbReference type="ARBA" id="ARBA00023002"/>
    </source>
</evidence>
<dbReference type="InterPro" id="IPR016166">
    <property type="entry name" value="FAD-bd_PCMH"/>
</dbReference>
<keyword evidence="5" id="KW-0560">Oxidoreductase</keyword>
<organism evidence="7 8">
    <name type="scientific">Sphaerisporangium flaviroseum</name>
    <dbReference type="NCBI Taxonomy" id="509199"/>
    <lineage>
        <taxon>Bacteria</taxon>
        <taxon>Bacillati</taxon>
        <taxon>Actinomycetota</taxon>
        <taxon>Actinomycetes</taxon>
        <taxon>Streptosporangiales</taxon>
        <taxon>Streptosporangiaceae</taxon>
        <taxon>Sphaerisporangium</taxon>
    </lineage>
</organism>
<accession>A0ABP7HMJ0</accession>
<evidence type="ECO:0000256" key="1">
    <source>
        <dbReference type="ARBA" id="ARBA00001974"/>
    </source>
</evidence>
<keyword evidence="4" id="KW-0274">FAD</keyword>